<evidence type="ECO:0000313" key="12">
    <source>
        <dbReference type="Proteomes" id="UP000478008"/>
    </source>
</evidence>
<evidence type="ECO:0000313" key="11">
    <source>
        <dbReference type="EMBL" id="VUG17260.1"/>
    </source>
</evidence>
<dbReference type="Pfam" id="PF03650">
    <property type="entry name" value="MPC"/>
    <property type="match status" value="1"/>
</dbReference>
<evidence type="ECO:0000256" key="7">
    <source>
        <dbReference type="ARBA" id="ARBA00023128"/>
    </source>
</evidence>
<comment type="similarity">
    <text evidence="2 9">Belongs to the mitochondrial pyruvate carrier (MPC) (TC 2.A.105) family.</text>
</comment>
<reference evidence="11 12" key="1">
    <citation type="submission" date="2019-07" db="EMBL/GenBank/DDBJ databases">
        <authorList>
            <person name="Friedrich A."/>
            <person name="Schacherer J."/>
        </authorList>
    </citation>
    <scope>NUCLEOTIDE SEQUENCE [LARGE SCALE GENOMIC DNA]</scope>
</reference>
<comment type="function">
    <text evidence="9">Mediates the uptake of pyruvate into mitochondria.</text>
</comment>
<evidence type="ECO:0000256" key="6">
    <source>
        <dbReference type="ARBA" id="ARBA00022989"/>
    </source>
</evidence>
<keyword evidence="8" id="KW-0472">Membrane</keyword>
<evidence type="ECO:0000256" key="2">
    <source>
        <dbReference type="ARBA" id="ARBA00006416"/>
    </source>
</evidence>
<evidence type="ECO:0000256" key="8">
    <source>
        <dbReference type="ARBA" id="ARBA00023136"/>
    </source>
</evidence>
<dbReference type="GO" id="GO:0005743">
    <property type="term" value="C:mitochondrial inner membrane"/>
    <property type="evidence" value="ECO:0007669"/>
    <property type="project" value="UniProtKB-SubCell"/>
</dbReference>
<dbReference type="STRING" id="5007.A0A3F2Y4N1"/>
<proteinExistence type="inferred from homology"/>
<keyword evidence="5 9" id="KW-0999">Mitochondrion inner membrane</keyword>
<protein>
    <recommendedName>
        <fullName evidence="9">Mitochondrial pyruvate carrier</fullName>
    </recommendedName>
</protein>
<keyword evidence="10" id="KW-0670">Pyruvate</keyword>
<accession>A0A3F2Y4N1</accession>
<keyword evidence="7 9" id="KW-0496">Mitochondrion</keyword>
<evidence type="ECO:0000313" key="10">
    <source>
        <dbReference type="EMBL" id="KAF6009241.1"/>
    </source>
</evidence>
<dbReference type="Proteomes" id="UP000478008">
    <property type="component" value="Unassembled WGS sequence"/>
</dbReference>
<dbReference type="EMBL" id="CABFWN010000002">
    <property type="protein sequence ID" value="VUG17260.1"/>
    <property type="molecule type" value="Genomic_DNA"/>
</dbReference>
<name>A0A3F2Y4N1_DEKBR</name>
<dbReference type="EMBL" id="JABCYN010000031">
    <property type="protein sequence ID" value="KAF6009241.1"/>
    <property type="molecule type" value="Genomic_DNA"/>
</dbReference>
<sequence>MSTSQASSTVSRKLAQQIFNKQNLKYLLTTHFWGPVSNFGIPVAAIVDLKNKPADTISGPMTLALTVYSAIFMKYSLAITPKNYLLLGCHIINEVAQLGQGARFINYHYLTKHDDTKPIKKEKTA</sequence>
<keyword evidence="6" id="KW-1133">Transmembrane helix</keyword>
<dbReference type="InterPro" id="IPR005336">
    <property type="entry name" value="MPC"/>
</dbReference>
<keyword evidence="3 9" id="KW-0813">Transport</keyword>
<evidence type="ECO:0000256" key="4">
    <source>
        <dbReference type="ARBA" id="ARBA00022692"/>
    </source>
</evidence>
<comment type="subcellular location">
    <subcellularLocation>
        <location evidence="1 9">Mitochondrion inner membrane</location>
        <topology evidence="1 9">Multi-pass membrane protein</topology>
    </subcellularLocation>
</comment>
<evidence type="ECO:0000256" key="9">
    <source>
        <dbReference type="RuleBase" id="RU363100"/>
    </source>
</evidence>
<evidence type="ECO:0000256" key="5">
    <source>
        <dbReference type="ARBA" id="ARBA00022792"/>
    </source>
</evidence>
<dbReference type="Proteomes" id="UP000568158">
    <property type="component" value="Unassembled WGS sequence"/>
</dbReference>
<gene>
    <name evidence="11" type="primary">MPC1</name>
    <name evidence="11" type="ORF">DEBR0S2_02564G</name>
    <name evidence="10" type="ORF">HII12_003819</name>
</gene>
<dbReference type="AlphaFoldDB" id="A0A3F2Y4N1"/>
<dbReference type="PANTHER" id="PTHR14154">
    <property type="entry name" value="UPF0041 BRAIN PROTEIN 44-RELATED"/>
    <property type="match status" value="1"/>
</dbReference>
<reference evidence="10 13" key="2">
    <citation type="journal article" date="2020" name="Appl. Microbiol. Biotechnol.">
        <title>Targeted gene deletion in Brettanomyces bruxellensis with an expression-free CRISPR-Cas9 system.</title>
        <authorList>
            <person name="Varela C."/>
            <person name="Bartel C."/>
            <person name="Onetto C."/>
            <person name="Borneman A."/>
        </authorList>
    </citation>
    <scope>NUCLEOTIDE SEQUENCE [LARGE SCALE GENOMIC DNA]</scope>
    <source>
        <strain evidence="10 13">AWRI1613</strain>
    </source>
</reference>
<keyword evidence="12" id="KW-1185">Reference proteome</keyword>
<organism evidence="11 12">
    <name type="scientific">Dekkera bruxellensis</name>
    <name type="common">Brettanomyces custersii</name>
    <dbReference type="NCBI Taxonomy" id="5007"/>
    <lineage>
        <taxon>Eukaryota</taxon>
        <taxon>Fungi</taxon>
        <taxon>Dikarya</taxon>
        <taxon>Ascomycota</taxon>
        <taxon>Saccharomycotina</taxon>
        <taxon>Pichiomycetes</taxon>
        <taxon>Pichiales</taxon>
        <taxon>Pichiaceae</taxon>
        <taxon>Brettanomyces</taxon>
    </lineage>
</organism>
<evidence type="ECO:0000256" key="1">
    <source>
        <dbReference type="ARBA" id="ARBA00004448"/>
    </source>
</evidence>
<keyword evidence="4" id="KW-0812">Transmembrane</keyword>
<evidence type="ECO:0000313" key="13">
    <source>
        <dbReference type="Proteomes" id="UP000568158"/>
    </source>
</evidence>
<evidence type="ECO:0000256" key="3">
    <source>
        <dbReference type="ARBA" id="ARBA00022448"/>
    </source>
</evidence>
<dbReference type="GO" id="GO:0006850">
    <property type="term" value="P:pyruvate import into mitochondria"/>
    <property type="evidence" value="ECO:0007669"/>
    <property type="project" value="InterPro"/>
</dbReference>